<dbReference type="InterPro" id="IPR001647">
    <property type="entry name" value="HTH_TetR"/>
</dbReference>
<dbReference type="AlphaFoldDB" id="A0A7W4YJ87"/>
<gene>
    <name evidence="6" type="ORF">FHX33_002923</name>
</gene>
<dbReference type="RefSeq" id="WP_183428657.1">
    <property type="nucleotide sequence ID" value="NZ_JACHVP010000003.1"/>
</dbReference>
<dbReference type="PANTHER" id="PTHR30055">
    <property type="entry name" value="HTH-TYPE TRANSCRIPTIONAL REGULATOR RUTR"/>
    <property type="match status" value="1"/>
</dbReference>
<sequence>MSESARSTRERRKEETARGLREAARRLTIERGLAGFTVEELCEEVGVSRRTLFNYYASKENAVIGIPVDLDESGAAERFLAEGPRGIEHLLDDLIALNLARWDYGGLTVADIHDLIKAVDREPRLAAHMLKMAGEGEREDILLVERREGLPSGDLRAAAAVQLAGGLLRASAEEFFRPEGSDDLPAIIRRRIDAVRELFA</sequence>
<evidence type="ECO:0000256" key="3">
    <source>
        <dbReference type="ARBA" id="ARBA00023163"/>
    </source>
</evidence>
<keyword evidence="2 4" id="KW-0238">DNA-binding</keyword>
<proteinExistence type="predicted"/>
<reference evidence="6 7" key="1">
    <citation type="submission" date="2020-08" db="EMBL/GenBank/DDBJ databases">
        <title>Sequencing the genomes of 1000 actinobacteria strains.</title>
        <authorList>
            <person name="Klenk H.-P."/>
        </authorList>
    </citation>
    <scope>NUCLEOTIDE SEQUENCE [LARGE SCALE GENOMIC DNA]</scope>
    <source>
        <strain evidence="6 7">DSM 20146</strain>
    </source>
</reference>
<name>A0A7W4YJ87_LEIAQ</name>
<dbReference type="SUPFAM" id="SSF46689">
    <property type="entry name" value="Homeodomain-like"/>
    <property type="match status" value="1"/>
</dbReference>
<evidence type="ECO:0000256" key="2">
    <source>
        <dbReference type="ARBA" id="ARBA00023125"/>
    </source>
</evidence>
<feature type="DNA-binding region" description="H-T-H motif" evidence="4">
    <location>
        <begin position="37"/>
        <end position="56"/>
    </location>
</feature>
<dbReference type="GO" id="GO:0003700">
    <property type="term" value="F:DNA-binding transcription factor activity"/>
    <property type="evidence" value="ECO:0007669"/>
    <property type="project" value="TreeGrafter"/>
</dbReference>
<dbReference type="PRINTS" id="PR00455">
    <property type="entry name" value="HTHTETR"/>
</dbReference>
<dbReference type="PANTHER" id="PTHR30055:SF234">
    <property type="entry name" value="HTH-TYPE TRANSCRIPTIONAL REGULATOR BETI"/>
    <property type="match status" value="1"/>
</dbReference>
<dbReference type="InterPro" id="IPR050109">
    <property type="entry name" value="HTH-type_TetR-like_transc_reg"/>
</dbReference>
<dbReference type="Proteomes" id="UP000538196">
    <property type="component" value="Unassembled WGS sequence"/>
</dbReference>
<evidence type="ECO:0000259" key="5">
    <source>
        <dbReference type="PROSITE" id="PS50977"/>
    </source>
</evidence>
<feature type="domain" description="HTH tetR-type" evidence="5">
    <location>
        <begin position="14"/>
        <end position="74"/>
    </location>
</feature>
<organism evidence="6 7">
    <name type="scientific">Leifsonia aquatica</name>
    <name type="common">Corynebacterium aquaticum</name>
    <dbReference type="NCBI Taxonomy" id="144185"/>
    <lineage>
        <taxon>Bacteria</taxon>
        <taxon>Bacillati</taxon>
        <taxon>Actinomycetota</taxon>
        <taxon>Actinomycetes</taxon>
        <taxon>Micrococcales</taxon>
        <taxon>Microbacteriaceae</taxon>
        <taxon>Leifsonia</taxon>
    </lineage>
</organism>
<keyword evidence="7" id="KW-1185">Reference proteome</keyword>
<keyword evidence="1" id="KW-0805">Transcription regulation</keyword>
<protein>
    <submittedName>
        <fullName evidence="6">AcrR family transcriptional regulator</fullName>
    </submittedName>
</protein>
<accession>A0A7W4YJ87</accession>
<dbReference type="Gene3D" id="1.10.357.10">
    <property type="entry name" value="Tetracycline Repressor, domain 2"/>
    <property type="match status" value="1"/>
</dbReference>
<dbReference type="InterPro" id="IPR009057">
    <property type="entry name" value="Homeodomain-like_sf"/>
</dbReference>
<dbReference type="Gene3D" id="1.10.10.60">
    <property type="entry name" value="Homeodomain-like"/>
    <property type="match status" value="1"/>
</dbReference>
<evidence type="ECO:0000256" key="4">
    <source>
        <dbReference type="PROSITE-ProRule" id="PRU00335"/>
    </source>
</evidence>
<dbReference type="EMBL" id="JACHVP010000003">
    <property type="protein sequence ID" value="MBB2968153.1"/>
    <property type="molecule type" value="Genomic_DNA"/>
</dbReference>
<keyword evidence="3" id="KW-0804">Transcription</keyword>
<comment type="caution">
    <text evidence="6">The sequence shown here is derived from an EMBL/GenBank/DDBJ whole genome shotgun (WGS) entry which is preliminary data.</text>
</comment>
<dbReference type="PROSITE" id="PS50977">
    <property type="entry name" value="HTH_TETR_2"/>
    <property type="match status" value="1"/>
</dbReference>
<evidence type="ECO:0000313" key="6">
    <source>
        <dbReference type="EMBL" id="MBB2968153.1"/>
    </source>
</evidence>
<evidence type="ECO:0000313" key="7">
    <source>
        <dbReference type="Proteomes" id="UP000538196"/>
    </source>
</evidence>
<dbReference type="Pfam" id="PF00440">
    <property type="entry name" value="TetR_N"/>
    <property type="match status" value="1"/>
</dbReference>
<dbReference type="GO" id="GO:0000976">
    <property type="term" value="F:transcription cis-regulatory region binding"/>
    <property type="evidence" value="ECO:0007669"/>
    <property type="project" value="TreeGrafter"/>
</dbReference>
<evidence type="ECO:0000256" key="1">
    <source>
        <dbReference type="ARBA" id="ARBA00023015"/>
    </source>
</evidence>